<name>A0A919YZ28_9BACL</name>
<evidence type="ECO:0000256" key="2">
    <source>
        <dbReference type="ARBA" id="ARBA00022977"/>
    </source>
</evidence>
<dbReference type="CDD" id="cd00564">
    <property type="entry name" value="TMP_TenI"/>
    <property type="match status" value="1"/>
</dbReference>
<dbReference type="PANTHER" id="PTHR20857:SF22">
    <property type="entry name" value="THIAZOLE TAUTOMERASE"/>
    <property type="match status" value="1"/>
</dbReference>
<dbReference type="InterPro" id="IPR013785">
    <property type="entry name" value="Aldolase_TIM"/>
</dbReference>
<accession>A0A919YZ28</accession>
<protein>
    <submittedName>
        <fullName evidence="5">Thiamine phosphate synthase</fullName>
    </submittedName>
</protein>
<evidence type="ECO:0000259" key="4">
    <source>
        <dbReference type="Pfam" id="PF02581"/>
    </source>
</evidence>
<dbReference type="GO" id="GO:0005737">
    <property type="term" value="C:cytoplasm"/>
    <property type="evidence" value="ECO:0007669"/>
    <property type="project" value="TreeGrafter"/>
</dbReference>
<evidence type="ECO:0000256" key="3">
    <source>
        <dbReference type="SAM" id="MobiDB-lite"/>
    </source>
</evidence>
<evidence type="ECO:0000313" key="5">
    <source>
        <dbReference type="EMBL" id="GIP19383.1"/>
    </source>
</evidence>
<dbReference type="PANTHER" id="PTHR20857">
    <property type="entry name" value="THIAMINE-PHOSPHATE PYROPHOSPHORYLASE"/>
    <property type="match status" value="1"/>
</dbReference>
<reference evidence="5" key="1">
    <citation type="submission" date="2021-03" db="EMBL/GenBank/DDBJ databases">
        <title>Antimicrobial resistance genes in bacteria isolated from Japanese honey, and their potential for conferring macrolide and lincosamide resistance in the American foulbrood pathogen Paenibacillus larvae.</title>
        <authorList>
            <person name="Okamoto M."/>
            <person name="Kumagai M."/>
            <person name="Kanamori H."/>
            <person name="Takamatsu D."/>
        </authorList>
    </citation>
    <scope>NUCLEOTIDE SEQUENCE</scope>
    <source>
        <strain evidence="5">J40TS1</strain>
    </source>
</reference>
<evidence type="ECO:0000256" key="1">
    <source>
        <dbReference type="ARBA" id="ARBA00004948"/>
    </source>
</evidence>
<dbReference type="Gene3D" id="3.20.20.70">
    <property type="entry name" value="Aldolase class I"/>
    <property type="match status" value="1"/>
</dbReference>
<dbReference type="Proteomes" id="UP000683139">
    <property type="component" value="Unassembled WGS sequence"/>
</dbReference>
<feature type="region of interest" description="Disordered" evidence="3">
    <location>
        <begin position="206"/>
        <end position="230"/>
    </location>
</feature>
<dbReference type="AlphaFoldDB" id="A0A919YZ28"/>
<organism evidence="5 6">
    <name type="scientific">Paenibacillus montaniterrae</name>
    <dbReference type="NCBI Taxonomy" id="429341"/>
    <lineage>
        <taxon>Bacteria</taxon>
        <taxon>Bacillati</taxon>
        <taxon>Bacillota</taxon>
        <taxon>Bacilli</taxon>
        <taxon>Bacillales</taxon>
        <taxon>Paenibacillaceae</taxon>
        <taxon>Paenibacillus</taxon>
    </lineage>
</organism>
<sequence length="230" mass="24310">MKQHQLQQLHVISTGRQPLHSFCKIAGQIAPYVTAFHLRERSVTALELLRACEQLVSEGVSPRSIIINDRADVAVAAGVKGVQLAWHSMPVDAVKRSFPRLMIGKSVHSCEEARQAEQAGSDYVIFGHVFATASKATAPPRGIEALRQTASSVQIPVIAIGGILPKHVSAIAHAGAAGIAVMSGILEAGDSLAAVKAYAAAMQSASEQAAERDPNEQAAECDANEQDTVF</sequence>
<keyword evidence="2" id="KW-0784">Thiamine biosynthesis</keyword>
<evidence type="ECO:0000313" key="6">
    <source>
        <dbReference type="Proteomes" id="UP000683139"/>
    </source>
</evidence>
<proteinExistence type="predicted"/>
<dbReference type="SUPFAM" id="SSF51391">
    <property type="entry name" value="Thiamin phosphate synthase"/>
    <property type="match status" value="1"/>
</dbReference>
<dbReference type="InterPro" id="IPR022998">
    <property type="entry name" value="ThiamineP_synth_TenI"/>
</dbReference>
<dbReference type="GO" id="GO:0004789">
    <property type="term" value="F:thiamine-phosphate diphosphorylase activity"/>
    <property type="evidence" value="ECO:0007669"/>
    <property type="project" value="TreeGrafter"/>
</dbReference>
<keyword evidence="6" id="KW-1185">Reference proteome</keyword>
<comment type="caution">
    <text evidence="5">The sequence shown here is derived from an EMBL/GenBank/DDBJ whole genome shotgun (WGS) entry which is preliminary data.</text>
</comment>
<dbReference type="InterPro" id="IPR036206">
    <property type="entry name" value="ThiamineP_synth_sf"/>
</dbReference>
<dbReference type="RefSeq" id="WP_213520053.1">
    <property type="nucleotide sequence ID" value="NZ_BOSE01000014.1"/>
</dbReference>
<feature type="domain" description="Thiamine phosphate synthase/TenI" evidence="4">
    <location>
        <begin position="24"/>
        <end position="185"/>
    </location>
</feature>
<dbReference type="GO" id="GO:0009228">
    <property type="term" value="P:thiamine biosynthetic process"/>
    <property type="evidence" value="ECO:0007669"/>
    <property type="project" value="UniProtKB-KW"/>
</dbReference>
<comment type="pathway">
    <text evidence="1">Cofactor biosynthesis; thiamine diphosphate biosynthesis.</text>
</comment>
<dbReference type="EMBL" id="BOSE01000014">
    <property type="protein sequence ID" value="GIP19383.1"/>
    <property type="molecule type" value="Genomic_DNA"/>
</dbReference>
<dbReference type="Pfam" id="PF02581">
    <property type="entry name" value="TMP-TENI"/>
    <property type="match status" value="1"/>
</dbReference>
<gene>
    <name evidence="5" type="primary">thiE_2</name>
    <name evidence="5" type="ORF">J40TS1_50250</name>
</gene>